<dbReference type="AlphaFoldDB" id="A0A0F4ZI90"/>
<dbReference type="PANTHER" id="PTHR28054">
    <property type="entry name" value="RNA POLYMERASE I-SPECIFIC TRANSCRIPTION INITIATION FACTOR RRN10"/>
    <property type="match status" value="1"/>
</dbReference>
<accession>A0A0F4ZI90</accession>
<dbReference type="InterPro" id="IPR022793">
    <property type="entry name" value="Rrn10"/>
</dbReference>
<feature type="compositionally biased region" description="Basic and acidic residues" evidence="1">
    <location>
        <begin position="152"/>
        <end position="169"/>
    </location>
</feature>
<dbReference type="EMBL" id="LAEV01000760">
    <property type="protein sequence ID" value="KKA29603.1"/>
    <property type="molecule type" value="Genomic_DNA"/>
</dbReference>
<reference evidence="2 3" key="1">
    <citation type="submission" date="2015-03" db="EMBL/GenBank/DDBJ databases">
        <authorList>
            <person name="Radwan O."/>
            <person name="Al-Naeli F.A."/>
            <person name="Rendon G.A."/>
            <person name="Fields C."/>
        </authorList>
    </citation>
    <scope>NUCLEOTIDE SEQUENCE [LARGE SCALE GENOMIC DNA]</scope>
    <source>
        <strain evidence="2">CR-DP1</strain>
    </source>
</reference>
<feature type="region of interest" description="Disordered" evidence="1">
    <location>
        <begin position="150"/>
        <end position="197"/>
    </location>
</feature>
<sequence>MQSPASLATTLHGSLAARREDPAWRHQATSRSNVLTPQEALFRRTEAPSLFAEYDLYNAHTRMLPADTTAGVLPSSELLTGIHAYASTFYEALGTTTQNGRRGRKREHFRHDINVNECSLDETALLAFGVLLEEAGRELLGRTGEMVFTEGQKVERESGSKRPRQKDADESADIVGVMETQRPWNLRRSKRRKLGGK</sequence>
<comment type="caution">
    <text evidence="2">The sequence shown here is derived from an EMBL/GenBank/DDBJ whole genome shotgun (WGS) entry which is preliminary data.</text>
</comment>
<feature type="compositionally biased region" description="Basic residues" evidence="1">
    <location>
        <begin position="185"/>
        <end position="197"/>
    </location>
</feature>
<dbReference type="Proteomes" id="UP000033483">
    <property type="component" value="Unassembled WGS sequence"/>
</dbReference>
<name>A0A0F4ZI90_9PEZI</name>
<dbReference type="OrthoDB" id="2565191at2759"/>
<protein>
    <submittedName>
        <fullName evidence="2">Uncharacterized protein</fullName>
    </submittedName>
</protein>
<organism evidence="2 3">
    <name type="scientific">Thielaviopsis punctulata</name>
    <dbReference type="NCBI Taxonomy" id="72032"/>
    <lineage>
        <taxon>Eukaryota</taxon>
        <taxon>Fungi</taxon>
        <taxon>Dikarya</taxon>
        <taxon>Ascomycota</taxon>
        <taxon>Pezizomycotina</taxon>
        <taxon>Sordariomycetes</taxon>
        <taxon>Hypocreomycetidae</taxon>
        <taxon>Microascales</taxon>
        <taxon>Ceratocystidaceae</taxon>
        <taxon>Thielaviopsis</taxon>
    </lineage>
</organism>
<evidence type="ECO:0000313" key="3">
    <source>
        <dbReference type="Proteomes" id="UP000033483"/>
    </source>
</evidence>
<gene>
    <name evidence="2" type="ORF">TD95_000704</name>
</gene>
<proteinExistence type="predicted"/>
<evidence type="ECO:0000256" key="1">
    <source>
        <dbReference type="SAM" id="MobiDB-lite"/>
    </source>
</evidence>
<keyword evidence="3" id="KW-1185">Reference proteome</keyword>
<evidence type="ECO:0000313" key="2">
    <source>
        <dbReference type="EMBL" id="KKA29603.1"/>
    </source>
</evidence>
<dbReference type="PANTHER" id="PTHR28054:SF1">
    <property type="entry name" value="RNA POLYMERASE I-SPECIFIC TRANSCRIPTION INITIATION FACTOR RRN10"/>
    <property type="match status" value="1"/>
</dbReference>
<dbReference type="GO" id="GO:0006360">
    <property type="term" value="P:transcription by RNA polymerase I"/>
    <property type="evidence" value="ECO:0007669"/>
    <property type="project" value="InterPro"/>
</dbReference>